<dbReference type="PANTHER" id="PTHR46825">
    <property type="entry name" value="D-ALANYL-D-ALANINE-CARBOXYPEPTIDASE/ENDOPEPTIDASE AMPH"/>
    <property type="match status" value="1"/>
</dbReference>
<evidence type="ECO:0000313" key="4">
    <source>
        <dbReference type="Proteomes" id="UP000011740"/>
    </source>
</evidence>
<dbReference type="InterPro" id="IPR001466">
    <property type="entry name" value="Beta-lactam-related"/>
</dbReference>
<comment type="caution">
    <text evidence="3">The sequence shown here is derived from an EMBL/GenBank/DDBJ whole genome shotgun (WGS) entry which is preliminary data.</text>
</comment>
<name>M2ZW82_STRM1</name>
<dbReference type="PATRIC" id="fig|1223523.3.peg.5852"/>
<dbReference type="Pfam" id="PF00144">
    <property type="entry name" value="Beta-lactamase"/>
    <property type="match status" value="1"/>
</dbReference>
<organism evidence="3 4">
    <name type="scientific">Streptomyces mobaraensis (strain ATCC 29032 / DSM 40847 / JCM 4168 / NBRC 13819 / NCIMB 11159 / IPCR 16-22)</name>
    <dbReference type="NCBI Taxonomy" id="1223523"/>
    <lineage>
        <taxon>Bacteria</taxon>
        <taxon>Bacillati</taxon>
        <taxon>Actinomycetota</taxon>
        <taxon>Actinomycetes</taxon>
        <taxon>Kitasatosporales</taxon>
        <taxon>Streptomycetaceae</taxon>
        <taxon>Streptomyces</taxon>
    </lineage>
</organism>
<feature type="domain" description="Beta-lactamase-related" evidence="1">
    <location>
        <begin position="36"/>
        <end position="352"/>
    </location>
</feature>
<dbReference type="InterPro" id="IPR050491">
    <property type="entry name" value="AmpC-like"/>
</dbReference>
<dbReference type="SUPFAM" id="SSF56601">
    <property type="entry name" value="beta-lactamase/transpeptidase-like"/>
    <property type="match status" value="1"/>
</dbReference>
<evidence type="ECO:0000259" key="1">
    <source>
        <dbReference type="Pfam" id="PF00144"/>
    </source>
</evidence>
<reference evidence="3 4" key="1">
    <citation type="journal article" date="2013" name="Genome Announc.">
        <title>Whole-Genome Shotgun Assembly and Analysis of the Genome of Streptomyces mobaraensis DSM 40847, a Strain for Industrial Production of Microbial Transglutaminase.</title>
        <authorList>
            <person name="Yang H."/>
            <person name="He T."/>
            <person name="Wu W."/>
            <person name="Zhu W."/>
            <person name="Lu B."/>
            <person name="Sun W."/>
        </authorList>
    </citation>
    <scope>NUCLEOTIDE SEQUENCE [LARGE SCALE GENOMIC DNA]</scope>
    <source>
        <strain evidence="3 4">DSM 40847</strain>
    </source>
</reference>
<dbReference type="AlphaFoldDB" id="M2ZW82"/>
<dbReference type="RefSeq" id="WP_004953794.1">
    <property type="nucleotide sequence ID" value="NZ_AORZ01000154.1"/>
</dbReference>
<accession>M2ZW82</accession>
<dbReference type="STRING" id="1223523.H340_28857"/>
<dbReference type="Proteomes" id="UP000011740">
    <property type="component" value="Unassembled WGS sequence"/>
</dbReference>
<gene>
    <name evidence="3" type="ORF">H340_28857</name>
</gene>
<dbReference type="Gene3D" id="3.40.710.10">
    <property type="entry name" value="DD-peptidase/beta-lactamase superfamily"/>
    <property type="match status" value="1"/>
</dbReference>
<proteinExistence type="predicted"/>
<evidence type="ECO:0000259" key="2">
    <source>
        <dbReference type="Pfam" id="PF24491"/>
    </source>
</evidence>
<dbReference type="EMBL" id="AORZ01000154">
    <property type="protein sequence ID" value="EME96973.1"/>
    <property type="molecule type" value="Genomic_DNA"/>
</dbReference>
<feature type="domain" description="DUF7586" evidence="2">
    <location>
        <begin position="372"/>
        <end position="454"/>
    </location>
</feature>
<dbReference type="eggNOG" id="COG1680">
    <property type="taxonomic scope" value="Bacteria"/>
</dbReference>
<dbReference type="Pfam" id="PF24491">
    <property type="entry name" value="DUF7586"/>
    <property type="match status" value="1"/>
</dbReference>
<protein>
    <submittedName>
        <fullName evidence="3">Beta-lactamase</fullName>
    </submittedName>
</protein>
<dbReference type="PANTHER" id="PTHR46825:SF7">
    <property type="entry name" value="D-ALANYL-D-ALANINE CARBOXYPEPTIDASE"/>
    <property type="match status" value="1"/>
</dbReference>
<evidence type="ECO:0000313" key="3">
    <source>
        <dbReference type="EMBL" id="EME96973.1"/>
    </source>
</evidence>
<sequence>MTRDHESTMSTSGITETDRFADLLPATRRTLLHLVATTQVQGRAPSLVAALVRDGRPVWAAGRGEVDGREPDPEATQYRIGSITKALVAVLVLRLRDEGLLDLGDPLGRHLDTPAGGEATVAQLLSHSSGLAAESRGPWWERTDGDLRPAPEDLFGERPQRHRAGELHHYSNTGYALLGALVEKLRGEPWYPVLRREVLLPLGMERTTYGPEGPHAEGWAVHPWADVVLPEPLTETGLMAPAGQLWSTAADLGRFAAFLARGDERVLSAASLAEMRRPAVEPQNADWSASYGLGLQLIRVDGRVLAGHAGSMPGFVGAVLASPEEGLAAATLANQTSMPEVVSLAARLVLATADAEPRIPEPWRPDEDADLALLELTGPWYWGPRAMLLRLGAGRTLDLAPLAGGGVRGSRFRPEEDGTWTGLDNYFAGETLRVVRRPDGTVSHLDLGSFVYTREPYAPEDAIPGGVAEGGWR</sequence>
<dbReference type="InterPro" id="IPR056008">
    <property type="entry name" value="DUF7586"/>
</dbReference>
<dbReference type="InterPro" id="IPR012338">
    <property type="entry name" value="Beta-lactam/transpept-like"/>
</dbReference>